<reference evidence="1 2" key="1">
    <citation type="submission" date="2018-11" db="EMBL/GenBank/DDBJ databases">
        <title>Flavobacterium sp. nov., YIM 102600 draft genome.</title>
        <authorList>
            <person name="Li G."/>
            <person name="Jiang Y."/>
        </authorList>
    </citation>
    <scope>NUCLEOTIDE SEQUENCE [LARGE SCALE GENOMIC DNA]</scope>
    <source>
        <strain evidence="1 2">YIM 102600</strain>
    </source>
</reference>
<keyword evidence="2" id="KW-1185">Reference proteome</keyword>
<dbReference type="EMBL" id="RQVR01000013">
    <property type="protein sequence ID" value="RRJ90012.1"/>
    <property type="molecule type" value="Genomic_DNA"/>
</dbReference>
<protein>
    <submittedName>
        <fullName evidence="1">Uncharacterized protein</fullName>
    </submittedName>
</protein>
<accession>A0A3P3W4H6</accession>
<evidence type="ECO:0000313" key="1">
    <source>
        <dbReference type="EMBL" id="RRJ90012.1"/>
    </source>
</evidence>
<sequence length="69" mass="8319">MDSNYIINRLKTTPFKYPTVELLRSRLRNLDENARFEILSSLKKEVWKERNIDIHEPLIELVYRMPLAS</sequence>
<dbReference type="RefSeq" id="WP_125013302.1">
    <property type="nucleotide sequence ID" value="NZ_RQVR01000013.1"/>
</dbReference>
<evidence type="ECO:0000313" key="2">
    <source>
        <dbReference type="Proteomes" id="UP000271937"/>
    </source>
</evidence>
<dbReference type="AlphaFoldDB" id="A0A3P3W4H6"/>
<proteinExistence type="predicted"/>
<comment type="caution">
    <text evidence="1">The sequence shown here is derived from an EMBL/GenBank/DDBJ whole genome shotgun (WGS) entry which is preliminary data.</text>
</comment>
<name>A0A3P3W4H6_9FLAO</name>
<dbReference type="OrthoDB" id="1373014at2"/>
<organism evidence="1 2">
    <name type="scientific">Flavobacterium macacae</name>
    <dbReference type="NCBI Taxonomy" id="2488993"/>
    <lineage>
        <taxon>Bacteria</taxon>
        <taxon>Pseudomonadati</taxon>
        <taxon>Bacteroidota</taxon>
        <taxon>Flavobacteriia</taxon>
        <taxon>Flavobacteriales</taxon>
        <taxon>Flavobacteriaceae</taxon>
        <taxon>Flavobacterium</taxon>
    </lineage>
</organism>
<gene>
    <name evidence="1" type="ORF">EG849_11860</name>
</gene>
<dbReference type="Proteomes" id="UP000271937">
    <property type="component" value="Unassembled WGS sequence"/>
</dbReference>